<dbReference type="EMBL" id="JAHUZN010000013">
    <property type="protein sequence ID" value="KAG8471478.1"/>
    <property type="molecule type" value="Genomic_DNA"/>
</dbReference>
<evidence type="ECO:0000256" key="7">
    <source>
        <dbReference type="SAM" id="MobiDB-lite"/>
    </source>
</evidence>
<dbReference type="GO" id="GO:0003700">
    <property type="term" value="F:DNA-binding transcription factor activity"/>
    <property type="evidence" value="ECO:0007669"/>
    <property type="project" value="InterPro"/>
</dbReference>
<evidence type="ECO:0000259" key="9">
    <source>
        <dbReference type="PROSITE" id="PS51294"/>
    </source>
</evidence>
<accession>A0A8J5XU73</accession>
<feature type="domain" description="Myb-like" evidence="8">
    <location>
        <begin position="60"/>
        <end position="112"/>
    </location>
</feature>
<name>A0A8J5XU73_9ROSI</name>
<dbReference type="SUPFAM" id="SSF46689">
    <property type="entry name" value="Homeodomain-like"/>
    <property type="match status" value="1"/>
</dbReference>
<dbReference type="GO" id="GO:0005634">
    <property type="term" value="C:nucleus"/>
    <property type="evidence" value="ECO:0007669"/>
    <property type="project" value="UniProtKB-SubCell"/>
</dbReference>
<protein>
    <submittedName>
        <fullName evidence="10">Uncharacterized protein</fullName>
    </submittedName>
</protein>
<keyword evidence="4" id="KW-0238">DNA-binding</keyword>
<dbReference type="CDD" id="cd00167">
    <property type="entry name" value="SANT"/>
    <property type="match status" value="1"/>
</dbReference>
<dbReference type="PANTHER" id="PTHR45675:SF7">
    <property type="entry name" value="TRANSCRIPTION FACTOR MYB48"/>
    <property type="match status" value="1"/>
</dbReference>
<dbReference type="SMART" id="SM00717">
    <property type="entry name" value="SANT"/>
    <property type="match status" value="1"/>
</dbReference>
<dbReference type="PANTHER" id="PTHR45675">
    <property type="entry name" value="MYB TRANSCRIPTION FACTOR-RELATED-RELATED"/>
    <property type="match status" value="1"/>
</dbReference>
<keyword evidence="2" id="KW-0677">Repeat</keyword>
<dbReference type="PROSITE" id="PS50090">
    <property type="entry name" value="MYB_LIKE"/>
    <property type="match status" value="1"/>
</dbReference>
<keyword evidence="11" id="KW-1185">Reference proteome</keyword>
<dbReference type="Proteomes" id="UP000701853">
    <property type="component" value="Chromosome 13"/>
</dbReference>
<keyword evidence="6" id="KW-0539">Nucleus</keyword>
<keyword evidence="5" id="KW-0804">Transcription</keyword>
<keyword evidence="3" id="KW-0805">Transcription regulation</keyword>
<evidence type="ECO:0000259" key="8">
    <source>
        <dbReference type="PROSITE" id="PS50090"/>
    </source>
</evidence>
<dbReference type="Gene3D" id="1.10.10.60">
    <property type="entry name" value="Homeodomain-like"/>
    <property type="match status" value="2"/>
</dbReference>
<evidence type="ECO:0000256" key="4">
    <source>
        <dbReference type="ARBA" id="ARBA00023125"/>
    </source>
</evidence>
<organism evidence="10 11">
    <name type="scientific">Gossypium anomalum</name>
    <dbReference type="NCBI Taxonomy" id="47600"/>
    <lineage>
        <taxon>Eukaryota</taxon>
        <taxon>Viridiplantae</taxon>
        <taxon>Streptophyta</taxon>
        <taxon>Embryophyta</taxon>
        <taxon>Tracheophyta</taxon>
        <taxon>Spermatophyta</taxon>
        <taxon>Magnoliopsida</taxon>
        <taxon>eudicotyledons</taxon>
        <taxon>Gunneridae</taxon>
        <taxon>Pentapetalae</taxon>
        <taxon>rosids</taxon>
        <taxon>malvids</taxon>
        <taxon>Malvales</taxon>
        <taxon>Malvaceae</taxon>
        <taxon>Malvoideae</taxon>
        <taxon>Gossypium</taxon>
    </lineage>
</organism>
<reference evidence="10 11" key="1">
    <citation type="journal article" date="2021" name="bioRxiv">
        <title>The Gossypium anomalum genome as a resource for cotton improvement and evolutionary analysis of hybrid incompatibility.</title>
        <authorList>
            <person name="Grover C.E."/>
            <person name="Yuan D."/>
            <person name="Arick M.A."/>
            <person name="Miller E.R."/>
            <person name="Hu G."/>
            <person name="Peterson D.G."/>
            <person name="Wendel J.F."/>
            <person name="Udall J.A."/>
        </authorList>
    </citation>
    <scope>NUCLEOTIDE SEQUENCE [LARGE SCALE GENOMIC DNA]</scope>
    <source>
        <strain evidence="10">JFW-Udall</strain>
        <tissue evidence="10">Leaf</tissue>
    </source>
</reference>
<dbReference type="GO" id="GO:0043565">
    <property type="term" value="F:sequence-specific DNA binding"/>
    <property type="evidence" value="ECO:0007669"/>
    <property type="project" value="InterPro"/>
</dbReference>
<feature type="domain" description="HTH myb-type" evidence="9">
    <location>
        <begin position="60"/>
        <end position="116"/>
    </location>
</feature>
<dbReference type="AlphaFoldDB" id="A0A8J5XU73"/>
<dbReference type="OrthoDB" id="2143914at2759"/>
<feature type="compositionally biased region" description="Low complexity" evidence="7">
    <location>
        <begin position="140"/>
        <end position="149"/>
    </location>
</feature>
<dbReference type="InterPro" id="IPR009057">
    <property type="entry name" value="Homeodomain-like_sf"/>
</dbReference>
<dbReference type="Pfam" id="PF00249">
    <property type="entry name" value="Myb_DNA-binding"/>
    <property type="match status" value="1"/>
</dbReference>
<evidence type="ECO:0000256" key="3">
    <source>
        <dbReference type="ARBA" id="ARBA00023015"/>
    </source>
</evidence>
<comment type="subcellular location">
    <subcellularLocation>
        <location evidence="1">Nucleus</location>
    </subcellularLocation>
</comment>
<evidence type="ECO:0000256" key="2">
    <source>
        <dbReference type="ARBA" id="ARBA00022737"/>
    </source>
</evidence>
<feature type="region of interest" description="Disordered" evidence="7">
    <location>
        <begin position="135"/>
        <end position="160"/>
    </location>
</feature>
<gene>
    <name evidence="10" type="ORF">CXB51_036829</name>
</gene>
<comment type="caution">
    <text evidence="10">The sequence shown here is derived from an EMBL/GenBank/DDBJ whole genome shotgun (WGS) entry which is preliminary data.</text>
</comment>
<evidence type="ECO:0000313" key="11">
    <source>
        <dbReference type="Proteomes" id="UP000701853"/>
    </source>
</evidence>
<dbReference type="InterPro" id="IPR017930">
    <property type="entry name" value="Myb_dom"/>
</dbReference>
<feature type="compositionally biased region" description="Polar residues" evidence="7">
    <location>
        <begin position="150"/>
        <end position="160"/>
    </location>
</feature>
<dbReference type="PROSITE" id="PS51294">
    <property type="entry name" value="HTH_MYB"/>
    <property type="match status" value="1"/>
</dbReference>
<proteinExistence type="predicted"/>
<dbReference type="InterPro" id="IPR001005">
    <property type="entry name" value="SANT/Myb"/>
</dbReference>
<sequence>MTSLHAKLPITKMTIPTHENHTIYHSYIYMSSVRPKSPYLREKKEKKESGKITKMEMVKDESCRKGPWTEKEDMVLVNFVHLFGDRRWDFIAKVSGLNRTGKSCRLRWVNYLHPGRTDNEIKNYWRTHMRKMALEKKRSTSPSSSSSSTVTRVDSLPSSGTGKVSFYDTGGPKMAVFDDIKGYSMDEIWKDIDMSEGNTTKLPSSENYSEQGCCNHFSCPSMVSSPPWDFSWDYSLWKMDDDDDDDEERKVFIATANNQLFNLFVHKP</sequence>
<evidence type="ECO:0000256" key="6">
    <source>
        <dbReference type="ARBA" id="ARBA00023242"/>
    </source>
</evidence>
<dbReference type="InterPro" id="IPR044676">
    <property type="entry name" value="EOBI/EOBII-like_plant"/>
</dbReference>
<evidence type="ECO:0000256" key="1">
    <source>
        <dbReference type="ARBA" id="ARBA00004123"/>
    </source>
</evidence>
<evidence type="ECO:0000313" key="10">
    <source>
        <dbReference type="EMBL" id="KAG8471478.1"/>
    </source>
</evidence>
<evidence type="ECO:0000256" key="5">
    <source>
        <dbReference type="ARBA" id="ARBA00023163"/>
    </source>
</evidence>
<dbReference type="FunFam" id="1.10.10.60:FF:000011">
    <property type="entry name" value="Myb transcription factor"/>
    <property type="match status" value="1"/>
</dbReference>